<evidence type="ECO:0000256" key="1">
    <source>
        <dbReference type="SAM" id="SignalP"/>
    </source>
</evidence>
<keyword evidence="1" id="KW-0732">Signal</keyword>
<organism evidence="2 3">
    <name type="scientific">Schistosoma rodhaini</name>
    <dbReference type="NCBI Taxonomy" id="6188"/>
    <lineage>
        <taxon>Eukaryota</taxon>
        <taxon>Metazoa</taxon>
        <taxon>Spiralia</taxon>
        <taxon>Lophotrochozoa</taxon>
        <taxon>Platyhelminthes</taxon>
        <taxon>Trematoda</taxon>
        <taxon>Digenea</taxon>
        <taxon>Strigeidida</taxon>
        <taxon>Schistosomatoidea</taxon>
        <taxon>Schistosomatidae</taxon>
        <taxon>Schistosoma</taxon>
    </lineage>
</organism>
<evidence type="ECO:0000313" key="3">
    <source>
        <dbReference type="WBParaSite" id="SRDH1_84760.1"/>
    </source>
</evidence>
<reference evidence="2" key="1">
    <citation type="submission" date="2022-06" db="EMBL/GenBank/DDBJ databases">
        <authorList>
            <person name="Berger JAMES D."/>
            <person name="Berger JAMES D."/>
        </authorList>
    </citation>
    <scope>NUCLEOTIDE SEQUENCE [LARGE SCALE GENOMIC DNA]</scope>
</reference>
<feature type="signal peptide" evidence="1">
    <location>
        <begin position="1"/>
        <end position="16"/>
    </location>
</feature>
<keyword evidence="2" id="KW-1185">Reference proteome</keyword>
<dbReference type="Proteomes" id="UP000050792">
    <property type="component" value="Unassembled WGS sequence"/>
</dbReference>
<proteinExistence type="predicted"/>
<protein>
    <submittedName>
        <fullName evidence="3">Uncharacterized protein</fullName>
    </submittedName>
</protein>
<evidence type="ECO:0000313" key="2">
    <source>
        <dbReference type="Proteomes" id="UP000050792"/>
    </source>
</evidence>
<sequence length="191" mass="21901">MMWNKLIWIKMILVCAIDFQTFMYQVKSDSTTEAGTASFLIRSIIYTDINGTYYQWKSELQDVLSTDYMTLATNLCNLTIESSYLGDPIITKNAKCFNIIFLPFDITNQQLRTTSNEIDNVTITGVQGNVNIELISINASFINESILYNILVNGYNQLNKTLNIFVMNIEIYHQLFIMNEVPVIDSELICI</sequence>
<dbReference type="WBParaSite" id="SRDH1_84760.1">
    <property type="protein sequence ID" value="SRDH1_84760.1"/>
    <property type="gene ID" value="SRDH1_84760"/>
</dbReference>
<reference evidence="3" key="2">
    <citation type="submission" date="2023-11" db="UniProtKB">
        <authorList>
            <consortium name="WormBaseParasite"/>
        </authorList>
    </citation>
    <scope>IDENTIFICATION</scope>
</reference>
<name>A0AA85G9N0_9TREM</name>
<accession>A0AA85G9N0</accession>
<feature type="chain" id="PRO_5041643894" evidence="1">
    <location>
        <begin position="17"/>
        <end position="191"/>
    </location>
</feature>
<dbReference type="AlphaFoldDB" id="A0AA85G9N0"/>